<keyword evidence="1" id="KW-1133">Transmembrane helix</keyword>
<reference evidence="2 3" key="1">
    <citation type="journal article" date="2019" name="Nat. Med.">
        <title>A library of human gut bacterial isolates paired with longitudinal multiomics data enables mechanistic microbiome research.</title>
        <authorList>
            <person name="Poyet M."/>
            <person name="Groussin M."/>
            <person name="Gibbons S.M."/>
            <person name="Avila-Pacheco J."/>
            <person name="Jiang X."/>
            <person name="Kearney S.M."/>
            <person name="Perrotta A.R."/>
            <person name="Berdy B."/>
            <person name="Zhao S."/>
            <person name="Lieberman T.D."/>
            <person name="Swanson P.K."/>
            <person name="Smith M."/>
            <person name="Roesemann S."/>
            <person name="Alexander J.E."/>
            <person name="Rich S.A."/>
            <person name="Livny J."/>
            <person name="Vlamakis H."/>
            <person name="Clish C."/>
            <person name="Bullock K."/>
            <person name="Deik A."/>
            <person name="Scott J."/>
            <person name="Pierce K.A."/>
            <person name="Xavier R.J."/>
            <person name="Alm E.J."/>
        </authorList>
    </citation>
    <scope>NUCLEOTIDE SEQUENCE [LARGE SCALE GENOMIC DNA]</scope>
    <source>
        <strain evidence="2 3">BIOML-A1</strain>
    </source>
</reference>
<evidence type="ECO:0000313" key="3">
    <source>
        <dbReference type="Proteomes" id="UP000446657"/>
    </source>
</evidence>
<dbReference type="InterPro" id="IPR022294">
    <property type="entry name" value="ABC-transptr_permeasesu"/>
</dbReference>
<name>A0A844KSJ2_9FIRM</name>
<comment type="caution">
    <text evidence="2">The sequence shown here is derived from an EMBL/GenBank/DDBJ whole genome shotgun (WGS) entry which is preliminary data.</text>
</comment>
<feature type="transmembrane region" description="Helical" evidence="1">
    <location>
        <begin position="104"/>
        <end position="130"/>
    </location>
</feature>
<dbReference type="EMBL" id="WNAL01000025">
    <property type="protein sequence ID" value="MTR82400.1"/>
    <property type="molecule type" value="Genomic_DNA"/>
</dbReference>
<feature type="transmembrane region" description="Helical" evidence="1">
    <location>
        <begin position="219"/>
        <end position="238"/>
    </location>
</feature>
<dbReference type="RefSeq" id="WP_155177202.1">
    <property type="nucleotide sequence ID" value="NZ_JADMQJ010000004.1"/>
</dbReference>
<accession>A0A844KSJ2</accession>
<keyword evidence="1" id="KW-0812">Transmembrane</keyword>
<keyword evidence="1" id="KW-0472">Membrane</keyword>
<dbReference type="AlphaFoldDB" id="A0A844KSJ2"/>
<evidence type="ECO:0000313" key="2">
    <source>
        <dbReference type="EMBL" id="MTR82400.1"/>
    </source>
</evidence>
<feature type="transmembrane region" description="Helical" evidence="1">
    <location>
        <begin position="142"/>
        <end position="159"/>
    </location>
</feature>
<dbReference type="CDD" id="cd21808">
    <property type="entry name" value="ABC-2_lan_permease_MutG"/>
    <property type="match status" value="1"/>
</dbReference>
<feature type="transmembrane region" description="Helical" evidence="1">
    <location>
        <begin position="60"/>
        <end position="84"/>
    </location>
</feature>
<dbReference type="Proteomes" id="UP000446657">
    <property type="component" value="Unassembled WGS sequence"/>
</dbReference>
<protein>
    <submittedName>
        <fullName evidence="2">Lantibiotic immunity ABC transporter MutG family permease subunit</fullName>
    </submittedName>
</protein>
<dbReference type="NCBIfam" id="TIGR03733">
    <property type="entry name" value="lanti_perm_MutG"/>
    <property type="match status" value="1"/>
</dbReference>
<sequence length="248" mass="27396">MVSKAGGRMTKRVMGSVRAELLKMKHTFLIPFHVAVPVIIAGFMLFYYRGTIGNPMGQTMAYFELIGIGLPFVVSIVCAGNIGLEEQNHFQVFLGNYKVKGKGFVVKGVVLFGMGVLAIFGAAVLFAAGYHFLLGKEGIGMRYVRLTGTLIFGSVPLYLEHLFLNLIFPKTVSQCVGVAQSVVSALFLTGLGEGRWQFFPATWSARGIRYCNDPVNGKRVLFCLLLLFLMCVIIGVWFHKYEGRQCND</sequence>
<dbReference type="GeneID" id="99746312"/>
<gene>
    <name evidence="2" type="ORF">GMD30_12050</name>
</gene>
<feature type="transmembrane region" description="Helical" evidence="1">
    <location>
        <begin position="28"/>
        <end position="48"/>
    </location>
</feature>
<proteinExistence type="predicted"/>
<organism evidence="2 3">
    <name type="scientific">Roseburia faecis</name>
    <dbReference type="NCBI Taxonomy" id="301302"/>
    <lineage>
        <taxon>Bacteria</taxon>
        <taxon>Bacillati</taxon>
        <taxon>Bacillota</taxon>
        <taxon>Clostridia</taxon>
        <taxon>Lachnospirales</taxon>
        <taxon>Lachnospiraceae</taxon>
        <taxon>Roseburia</taxon>
    </lineage>
</organism>
<evidence type="ECO:0000256" key="1">
    <source>
        <dbReference type="SAM" id="Phobius"/>
    </source>
</evidence>